<keyword evidence="3" id="KW-1185">Reference proteome</keyword>
<feature type="compositionally biased region" description="Polar residues" evidence="1">
    <location>
        <begin position="71"/>
        <end position="84"/>
    </location>
</feature>
<gene>
    <name evidence="2" type="ORF">Taro_018307</name>
</gene>
<comment type="caution">
    <text evidence="2">The sequence shown here is derived from an EMBL/GenBank/DDBJ whole genome shotgun (WGS) entry which is preliminary data.</text>
</comment>
<organism evidence="2 3">
    <name type="scientific">Colocasia esculenta</name>
    <name type="common">Wild taro</name>
    <name type="synonym">Arum esculentum</name>
    <dbReference type="NCBI Taxonomy" id="4460"/>
    <lineage>
        <taxon>Eukaryota</taxon>
        <taxon>Viridiplantae</taxon>
        <taxon>Streptophyta</taxon>
        <taxon>Embryophyta</taxon>
        <taxon>Tracheophyta</taxon>
        <taxon>Spermatophyta</taxon>
        <taxon>Magnoliopsida</taxon>
        <taxon>Liliopsida</taxon>
        <taxon>Araceae</taxon>
        <taxon>Aroideae</taxon>
        <taxon>Colocasieae</taxon>
        <taxon>Colocasia</taxon>
    </lineage>
</organism>
<feature type="compositionally biased region" description="Polar residues" evidence="1">
    <location>
        <begin position="36"/>
        <end position="63"/>
    </location>
</feature>
<name>A0A843UQD6_COLES</name>
<sequence>MSRSEKAILTMMSQRGASMIQLGIFARLMGQKWVSTPGSPSTALSNSPVQDSTLTISPALNSSPSPPWRDSFTTLNPSSPSRDSSFTAFPVVDSSSCSSSLGQGGSKLGAVSEKKSKGRRVPHHFLADLARTDISCKGSVDTPPTGVDTMLQTLSQNDEEKVKCVDTVSSGVDTRSSSQRTQLTGTNIFCKGSVDTTILGVDTMVQNKGRNVKKSPSQVDTSLEQVDTREPSQKACCSDRQSRSTPNTGRSTLDGSPRRPVFQMARAETCKRRQETLTSLFLLSPVLPHQFSLLCAQDLKIDQHEALGSTSKEQIKCNNPGQMKGKCPKNKKEKHKKIHKFKKPKAMVATWSDVDTSENEEEEKSSSSGSEEICFMANSSDGKVDPKVWFFLVSGKGFELSTSPLSSISSPSIFFHSSLSIIHDSTLLSWHPSRFLTVEQNQGRLQGQFRRMRFLLGSVSAKRGRASSSGQGSMYPRRKTLDSSPDISEKSSSSSSESSQPSRRPPSKPLSAGKTILKPRAIDLDDSELIAAFPEVLNFFNFQSWQSII</sequence>
<feature type="region of interest" description="Disordered" evidence="1">
    <location>
        <begin position="209"/>
        <end position="258"/>
    </location>
</feature>
<evidence type="ECO:0000313" key="2">
    <source>
        <dbReference type="EMBL" id="MQL85785.1"/>
    </source>
</evidence>
<evidence type="ECO:0000313" key="3">
    <source>
        <dbReference type="Proteomes" id="UP000652761"/>
    </source>
</evidence>
<feature type="compositionally biased region" description="Polar residues" evidence="1">
    <location>
        <begin position="209"/>
        <end position="225"/>
    </location>
</feature>
<dbReference type="AlphaFoldDB" id="A0A843UQD6"/>
<feature type="region of interest" description="Disordered" evidence="1">
    <location>
        <begin position="96"/>
        <end position="116"/>
    </location>
</feature>
<accession>A0A843UQD6</accession>
<protein>
    <submittedName>
        <fullName evidence="2">Uncharacterized protein</fullName>
    </submittedName>
</protein>
<dbReference type="EMBL" id="NMUH01000850">
    <property type="protein sequence ID" value="MQL85785.1"/>
    <property type="molecule type" value="Genomic_DNA"/>
</dbReference>
<feature type="compositionally biased region" description="Polar residues" evidence="1">
    <location>
        <begin position="243"/>
        <end position="254"/>
    </location>
</feature>
<feature type="compositionally biased region" description="Low complexity" evidence="1">
    <location>
        <begin position="482"/>
        <end position="502"/>
    </location>
</feature>
<evidence type="ECO:0000256" key="1">
    <source>
        <dbReference type="SAM" id="MobiDB-lite"/>
    </source>
</evidence>
<feature type="compositionally biased region" description="Basic residues" evidence="1">
    <location>
        <begin position="326"/>
        <end position="338"/>
    </location>
</feature>
<reference evidence="2" key="1">
    <citation type="submission" date="2017-07" db="EMBL/GenBank/DDBJ databases">
        <title>Taro Niue Genome Assembly and Annotation.</title>
        <authorList>
            <person name="Atibalentja N."/>
            <person name="Keating K."/>
            <person name="Fields C.J."/>
        </authorList>
    </citation>
    <scope>NUCLEOTIDE SEQUENCE</scope>
    <source>
        <strain evidence="2">Niue_2</strain>
        <tissue evidence="2">Leaf</tissue>
    </source>
</reference>
<dbReference type="Proteomes" id="UP000652761">
    <property type="component" value="Unassembled WGS sequence"/>
</dbReference>
<feature type="region of interest" description="Disordered" evidence="1">
    <location>
        <begin position="352"/>
        <end position="371"/>
    </location>
</feature>
<feature type="region of interest" description="Disordered" evidence="1">
    <location>
        <begin position="463"/>
        <end position="514"/>
    </location>
</feature>
<proteinExistence type="predicted"/>
<feature type="region of interest" description="Disordered" evidence="1">
    <location>
        <begin position="36"/>
        <end position="84"/>
    </location>
</feature>
<feature type="region of interest" description="Disordered" evidence="1">
    <location>
        <begin position="314"/>
        <end position="338"/>
    </location>
</feature>